<evidence type="ECO:0000313" key="1">
    <source>
        <dbReference type="EMBL" id="TBU10226.1"/>
    </source>
</evidence>
<comment type="caution">
    <text evidence="1">The sequence shown here is derived from an EMBL/GenBank/DDBJ whole genome shotgun (WGS) entry which is preliminary data.</text>
</comment>
<protein>
    <submittedName>
        <fullName evidence="1">Uncharacterized protein</fullName>
    </submittedName>
</protein>
<proteinExistence type="predicted"/>
<dbReference type="Proteomes" id="UP000292282">
    <property type="component" value="Unassembled WGS sequence"/>
</dbReference>
<dbReference type="AlphaFoldDB" id="A0A4Q9LQ95"/>
<feature type="non-terminal residue" evidence="1">
    <location>
        <position position="1"/>
    </location>
</feature>
<gene>
    <name evidence="1" type="ORF">CWI38_1928p0010</name>
</gene>
<sequence>KITLIEVGITSQDSLQIEYDLLANELGLIYKCSVEIIPYVMTWDGIVTKYHKSHLKRLEIPMNVEAYIQSIVLKKTVETISFDRRRGLESGLNAEESWERASMGVIMRSEMHEEPIPPLKEAKREEDGVKILKPKYKAPLISQGGTTLEEPTNYINEESDLEEETIVVKECSDLYTKETKNLQQLPNTIDCGIFMFYARLYTYAAVSIANYINNSISKVFDVVFYRPNPSNYEGSKKISYKVFRLNKLNDKFLYVSRYYQLEESTHYATGLGTFSYILLKNDKTLTYFMAIFFQMYKIFGYLARTRDNIHSSYIKIQDITNSKRTKIPKKFEMFQVNTFYSLQHRIFYVKLFAEIYISEKLNISKDKMVQNFNSLFGASKCVFSGSYSYYYIENKRVETKNSGKTNISWKSNVRRNTILIRHELTGFKPLMDLYLLKNVKHTLKESLIEYEYYDEDDITTGKPKKFRVVFRYNSAGFEFNSNCFVDCIVKTYRPDTSIYIIALWNYYFNIVECEREAVDSDKFRISGTRKYNILGNKSLEETQCSTQRVLSIKDFLGELFFNRELGF</sequence>
<dbReference type="VEuPathDB" id="MicrosporidiaDB:CWI38_1928p0010"/>
<organism evidence="1 2">
    <name type="scientific">Hamiltosporidium tvaerminnensis</name>
    <dbReference type="NCBI Taxonomy" id="1176355"/>
    <lineage>
        <taxon>Eukaryota</taxon>
        <taxon>Fungi</taxon>
        <taxon>Fungi incertae sedis</taxon>
        <taxon>Microsporidia</taxon>
        <taxon>Dubosqiidae</taxon>
        <taxon>Hamiltosporidium</taxon>
    </lineage>
</organism>
<accession>A0A4Q9LQ95</accession>
<reference evidence="1 2" key="1">
    <citation type="submission" date="2017-12" db="EMBL/GenBank/DDBJ databases">
        <authorList>
            <person name="Pombert J.-F."/>
            <person name="Haag K.L."/>
            <person name="Ebert D."/>
        </authorList>
    </citation>
    <scope>NUCLEOTIDE SEQUENCE [LARGE SCALE GENOMIC DNA]</scope>
    <source>
        <strain evidence="1">IL-G-3</strain>
    </source>
</reference>
<dbReference type="OrthoDB" id="2192644at2759"/>
<name>A0A4Q9LQ95_9MICR</name>
<evidence type="ECO:0000313" key="2">
    <source>
        <dbReference type="Proteomes" id="UP000292282"/>
    </source>
</evidence>
<keyword evidence="2" id="KW-1185">Reference proteome</keyword>
<dbReference type="EMBL" id="PITK01001928">
    <property type="protein sequence ID" value="TBU10226.1"/>
    <property type="molecule type" value="Genomic_DNA"/>
</dbReference>